<sequence length="705" mass="78840">MILAVFPFIAGLFSFILGLVVLIVGADTKNSKWSFVLFAGSVGVWAVFISLFMIVKNAVAGEIFVGIYYVAALLIAYAFLVFSLSYSGVKLSHATSILALLPWAILSGFIVVPGMFISSVEITNKTVQLESSYYIIYSAIFVLYVSIGLGYMAIKAFRNRYGAHLRTLTVALFICILGGSYFNLLMPLFGNYSLIIFGPLFSFFMVFSVFYSIAKHGLFDIRLAFVRTVTYVLSLSTLAAVYVVVAYIIFNQILGQTSTISQILINVGLTLTLAFLFQPVKIFFDHLTNSLFYKDGYSADDFYAALNKVLTSTTDLRSLLKRISHMLSDTFKSEQAFIFVFTEDRGFISSGTDDHSKLPYHDAQEIRNLTEIILPDSPIISKTVRRMMISHKIALIMPLIREHELIGYVCLGDHRTSTYSRRDRRVLRTIADELVIAIQNALSVQEVKDLNAHLEQRIDAATKELRTSNAQLQKLDEAKDEFISMASHQLRTPLTSIKGYISMIMDGDVGKISKDQKHLLEEAFMSSERMVRLISDFLNVSRLQTGKFIVDKHPVNLAKLVAQQVDALASSAAAHNLKFIYKKPKNIPEIELDENKIQQVIMNFCDNAIYYSKEHSKINVGLALIGNQVEFTVKDTGIGVPVTEQGQLFTKFFRATNARKQRPDGTGVGLFLAKKVVDAHDGKIVFESEEHKGSTFGFMLPVKKA</sequence>
<dbReference type="SMART" id="SM00065">
    <property type="entry name" value="GAF"/>
    <property type="match status" value="1"/>
</dbReference>
<comment type="catalytic activity">
    <reaction evidence="1">
        <text>ATP + protein L-histidine = ADP + protein N-phospho-L-histidine.</text>
        <dbReference type="EC" id="2.7.13.3"/>
    </reaction>
</comment>
<dbReference type="Pfam" id="PF00512">
    <property type="entry name" value="HisKA"/>
    <property type="match status" value="1"/>
</dbReference>
<dbReference type="GO" id="GO:0000155">
    <property type="term" value="F:phosphorelay sensor kinase activity"/>
    <property type="evidence" value="ECO:0007669"/>
    <property type="project" value="InterPro"/>
</dbReference>
<feature type="transmembrane region" description="Helical" evidence="9">
    <location>
        <begin position="225"/>
        <end position="250"/>
    </location>
</feature>
<evidence type="ECO:0000256" key="5">
    <source>
        <dbReference type="ARBA" id="ARBA00022777"/>
    </source>
</evidence>
<evidence type="ECO:0000256" key="6">
    <source>
        <dbReference type="ARBA" id="ARBA00023012"/>
    </source>
</evidence>
<keyword evidence="7 9" id="KW-0472">Membrane</keyword>
<keyword evidence="5" id="KW-0418">Kinase</keyword>
<accession>A0A4Q0AGC5</accession>
<dbReference type="InterPro" id="IPR036890">
    <property type="entry name" value="HATPase_C_sf"/>
</dbReference>
<dbReference type="InterPro" id="IPR004358">
    <property type="entry name" value="Sig_transdc_His_kin-like_C"/>
</dbReference>
<keyword evidence="12" id="KW-1185">Reference proteome</keyword>
<dbReference type="CDD" id="cd00082">
    <property type="entry name" value="HisKA"/>
    <property type="match status" value="1"/>
</dbReference>
<dbReference type="InterPro" id="IPR050736">
    <property type="entry name" value="Sensor_HK_Regulatory"/>
</dbReference>
<keyword evidence="8" id="KW-0175">Coiled coil</keyword>
<organism evidence="11 12">
    <name type="scientific">Candidatus Microsaccharimonas sossegonensis</name>
    <dbReference type="NCBI Taxonomy" id="2506948"/>
    <lineage>
        <taxon>Bacteria</taxon>
        <taxon>Candidatus Saccharimonadota</taxon>
        <taxon>Candidatus Saccharimonadia</taxon>
        <taxon>Candidatus Saccharimonadales</taxon>
        <taxon>Candidatus Saccharimonadaceae</taxon>
        <taxon>Candidatus Microsaccharimonas</taxon>
    </lineage>
</organism>
<evidence type="ECO:0000259" key="10">
    <source>
        <dbReference type="PROSITE" id="PS50109"/>
    </source>
</evidence>
<feature type="transmembrane region" description="Helical" evidence="9">
    <location>
        <begin position="165"/>
        <end position="186"/>
    </location>
</feature>
<keyword evidence="3" id="KW-0597">Phosphoprotein</keyword>
<comment type="caution">
    <text evidence="11">The sequence shown here is derived from an EMBL/GenBank/DDBJ whole genome shotgun (WGS) entry which is preliminary data.</text>
</comment>
<dbReference type="FunFam" id="1.10.287.130:FF:000001">
    <property type="entry name" value="Two-component sensor histidine kinase"/>
    <property type="match status" value="1"/>
</dbReference>
<dbReference type="SUPFAM" id="SSF47384">
    <property type="entry name" value="Homodimeric domain of signal transducing histidine kinase"/>
    <property type="match status" value="1"/>
</dbReference>
<protein>
    <recommendedName>
        <fullName evidence="2">histidine kinase</fullName>
        <ecNumber evidence="2">2.7.13.3</ecNumber>
    </recommendedName>
</protein>
<dbReference type="FunFam" id="3.30.565.10:FF:000006">
    <property type="entry name" value="Sensor histidine kinase WalK"/>
    <property type="match status" value="1"/>
</dbReference>
<dbReference type="PROSITE" id="PS50109">
    <property type="entry name" value="HIS_KIN"/>
    <property type="match status" value="1"/>
</dbReference>
<feature type="coiled-coil region" evidence="8">
    <location>
        <begin position="444"/>
        <end position="478"/>
    </location>
</feature>
<evidence type="ECO:0000256" key="9">
    <source>
        <dbReference type="SAM" id="Phobius"/>
    </source>
</evidence>
<proteinExistence type="predicted"/>
<evidence type="ECO:0000313" key="11">
    <source>
        <dbReference type="EMBL" id="RWZ78201.1"/>
    </source>
</evidence>
<dbReference type="SMART" id="SM00387">
    <property type="entry name" value="HATPase_c"/>
    <property type="match status" value="1"/>
</dbReference>
<feature type="transmembrane region" description="Helical" evidence="9">
    <location>
        <begin position="98"/>
        <end position="120"/>
    </location>
</feature>
<keyword evidence="9" id="KW-0812">Transmembrane</keyword>
<dbReference type="Proteomes" id="UP000289257">
    <property type="component" value="Unassembled WGS sequence"/>
</dbReference>
<evidence type="ECO:0000256" key="2">
    <source>
        <dbReference type="ARBA" id="ARBA00012438"/>
    </source>
</evidence>
<feature type="transmembrane region" description="Helical" evidence="9">
    <location>
        <begin position="6"/>
        <end position="26"/>
    </location>
</feature>
<evidence type="ECO:0000313" key="12">
    <source>
        <dbReference type="Proteomes" id="UP000289257"/>
    </source>
</evidence>
<keyword evidence="4" id="KW-0808">Transferase</keyword>
<evidence type="ECO:0000256" key="3">
    <source>
        <dbReference type="ARBA" id="ARBA00022553"/>
    </source>
</evidence>
<dbReference type="InterPro" id="IPR003594">
    <property type="entry name" value="HATPase_dom"/>
</dbReference>
<evidence type="ECO:0000256" key="1">
    <source>
        <dbReference type="ARBA" id="ARBA00000085"/>
    </source>
</evidence>
<feature type="domain" description="Histidine kinase" evidence="10">
    <location>
        <begin position="485"/>
        <end position="704"/>
    </location>
</feature>
<dbReference type="Gene3D" id="3.30.565.10">
    <property type="entry name" value="Histidine kinase-like ATPase, C-terminal domain"/>
    <property type="match status" value="1"/>
</dbReference>
<dbReference type="InterPro" id="IPR003661">
    <property type="entry name" value="HisK_dim/P_dom"/>
</dbReference>
<dbReference type="Pfam" id="PF01590">
    <property type="entry name" value="GAF"/>
    <property type="match status" value="1"/>
</dbReference>
<feature type="transmembrane region" description="Helical" evidence="9">
    <location>
        <begin position="192"/>
        <end position="213"/>
    </location>
</feature>
<dbReference type="PANTHER" id="PTHR43711">
    <property type="entry name" value="TWO-COMPONENT HISTIDINE KINASE"/>
    <property type="match status" value="1"/>
</dbReference>
<evidence type="ECO:0000256" key="4">
    <source>
        <dbReference type="ARBA" id="ARBA00022679"/>
    </source>
</evidence>
<dbReference type="InterPro" id="IPR029016">
    <property type="entry name" value="GAF-like_dom_sf"/>
</dbReference>
<evidence type="ECO:0000256" key="8">
    <source>
        <dbReference type="SAM" id="Coils"/>
    </source>
</evidence>
<dbReference type="InterPro" id="IPR005467">
    <property type="entry name" value="His_kinase_dom"/>
</dbReference>
<dbReference type="Gene3D" id="1.10.287.130">
    <property type="match status" value="1"/>
</dbReference>
<dbReference type="Gene3D" id="3.30.450.40">
    <property type="match status" value="1"/>
</dbReference>
<feature type="transmembrane region" description="Helical" evidence="9">
    <location>
        <begin position="67"/>
        <end position="86"/>
    </location>
</feature>
<dbReference type="EC" id="2.7.13.3" evidence="2"/>
<dbReference type="PANTHER" id="PTHR43711:SF31">
    <property type="entry name" value="HISTIDINE KINASE"/>
    <property type="match status" value="1"/>
</dbReference>
<dbReference type="InterPro" id="IPR036097">
    <property type="entry name" value="HisK_dim/P_sf"/>
</dbReference>
<dbReference type="SUPFAM" id="SSF55781">
    <property type="entry name" value="GAF domain-like"/>
    <property type="match status" value="1"/>
</dbReference>
<keyword evidence="9" id="KW-1133">Transmembrane helix</keyword>
<dbReference type="PRINTS" id="PR00344">
    <property type="entry name" value="BCTRLSENSOR"/>
</dbReference>
<dbReference type="EMBL" id="SCKX01000001">
    <property type="protein sequence ID" value="RWZ78201.1"/>
    <property type="molecule type" value="Genomic_DNA"/>
</dbReference>
<feature type="transmembrane region" description="Helical" evidence="9">
    <location>
        <begin position="132"/>
        <end position="153"/>
    </location>
</feature>
<reference evidence="11" key="1">
    <citation type="submission" date="2019-01" db="EMBL/GenBank/DDBJ databases">
        <title>Genomic signatures and co-occurrence patterns of the ultra-small Saccharimodia (Patescibacteria phylum) suggest a symbiotic lifestyle.</title>
        <authorList>
            <person name="Lemos L."/>
            <person name="Medeiros J."/>
            <person name="Andreote F."/>
            <person name="Fernandes G."/>
            <person name="Varani A."/>
            <person name="Oliveira G."/>
            <person name="Pylro V."/>
        </authorList>
    </citation>
    <scope>NUCLEOTIDE SEQUENCE [LARGE SCALE GENOMIC DNA]</scope>
    <source>
        <strain evidence="11">AMD02</strain>
    </source>
</reference>
<gene>
    <name evidence="11" type="ORF">EOT05_00310</name>
</gene>
<feature type="transmembrane region" description="Helical" evidence="9">
    <location>
        <begin position="33"/>
        <end position="55"/>
    </location>
</feature>
<dbReference type="InterPro" id="IPR003018">
    <property type="entry name" value="GAF"/>
</dbReference>
<dbReference type="AlphaFoldDB" id="A0A4Q0AGC5"/>
<feature type="transmembrane region" description="Helical" evidence="9">
    <location>
        <begin position="262"/>
        <end position="284"/>
    </location>
</feature>
<name>A0A4Q0AGC5_9BACT</name>
<dbReference type="Pfam" id="PF02518">
    <property type="entry name" value="HATPase_c"/>
    <property type="match status" value="1"/>
</dbReference>
<evidence type="ECO:0000256" key="7">
    <source>
        <dbReference type="ARBA" id="ARBA00023136"/>
    </source>
</evidence>
<dbReference type="SUPFAM" id="SSF55874">
    <property type="entry name" value="ATPase domain of HSP90 chaperone/DNA topoisomerase II/histidine kinase"/>
    <property type="match status" value="1"/>
</dbReference>
<dbReference type="SMART" id="SM00388">
    <property type="entry name" value="HisKA"/>
    <property type="match status" value="1"/>
</dbReference>
<keyword evidence="6" id="KW-0902">Two-component regulatory system</keyword>